<proteinExistence type="predicted"/>
<dbReference type="EMBL" id="ML180329">
    <property type="protein sequence ID" value="THU77820.1"/>
    <property type="molecule type" value="Genomic_DNA"/>
</dbReference>
<dbReference type="Proteomes" id="UP000297245">
    <property type="component" value="Unassembled WGS sequence"/>
</dbReference>
<gene>
    <name evidence="1" type="ORF">K435DRAFT_74726</name>
</gene>
<dbReference type="AlphaFoldDB" id="A0A4S8KQA7"/>
<keyword evidence="2" id="KW-1185">Reference proteome</keyword>
<organism evidence="1 2">
    <name type="scientific">Dendrothele bispora (strain CBS 962.96)</name>
    <dbReference type="NCBI Taxonomy" id="1314807"/>
    <lineage>
        <taxon>Eukaryota</taxon>
        <taxon>Fungi</taxon>
        <taxon>Dikarya</taxon>
        <taxon>Basidiomycota</taxon>
        <taxon>Agaricomycotina</taxon>
        <taxon>Agaricomycetes</taxon>
        <taxon>Agaricomycetidae</taxon>
        <taxon>Agaricales</taxon>
        <taxon>Agaricales incertae sedis</taxon>
        <taxon>Dendrothele</taxon>
    </lineage>
</organism>
<evidence type="ECO:0000313" key="2">
    <source>
        <dbReference type="Proteomes" id="UP000297245"/>
    </source>
</evidence>
<accession>A0A4S8KQA7</accession>
<evidence type="ECO:0000313" key="1">
    <source>
        <dbReference type="EMBL" id="THU77820.1"/>
    </source>
</evidence>
<reference evidence="1 2" key="1">
    <citation type="journal article" date="2019" name="Nat. Ecol. Evol.">
        <title>Megaphylogeny resolves global patterns of mushroom evolution.</title>
        <authorList>
            <person name="Varga T."/>
            <person name="Krizsan K."/>
            <person name="Foldi C."/>
            <person name="Dima B."/>
            <person name="Sanchez-Garcia M."/>
            <person name="Sanchez-Ramirez S."/>
            <person name="Szollosi G.J."/>
            <person name="Szarkandi J.G."/>
            <person name="Papp V."/>
            <person name="Albert L."/>
            <person name="Andreopoulos W."/>
            <person name="Angelini C."/>
            <person name="Antonin V."/>
            <person name="Barry K.W."/>
            <person name="Bougher N.L."/>
            <person name="Buchanan P."/>
            <person name="Buyck B."/>
            <person name="Bense V."/>
            <person name="Catcheside P."/>
            <person name="Chovatia M."/>
            <person name="Cooper J."/>
            <person name="Damon W."/>
            <person name="Desjardin D."/>
            <person name="Finy P."/>
            <person name="Geml J."/>
            <person name="Haridas S."/>
            <person name="Hughes K."/>
            <person name="Justo A."/>
            <person name="Karasinski D."/>
            <person name="Kautmanova I."/>
            <person name="Kiss B."/>
            <person name="Kocsube S."/>
            <person name="Kotiranta H."/>
            <person name="LaButti K.M."/>
            <person name="Lechner B.E."/>
            <person name="Liimatainen K."/>
            <person name="Lipzen A."/>
            <person name="Lukacs Z."/>
            <person name="Mihaltcheva S."/>
            <person name="Morgado L.N."/>
            <person name="Niskanen T."/>
            <person name="Noordeloos M.E."/>
            <person name="Ohm R.A."/>
            <person name="Ortiz-Santana B."/>
            <person name="Ovrebo C."/>
            <person name="Racz N."/>
            <person name="Riley R."/>
            <person name="Savchenko A."/>
            <person name="Shiryaev A."/>
            <person name="Soop K."/>
            <person name="Spirin V."/>
            <person name="Szebenyi C."/>
            <person name="Tomsovsky M."/>
            <person name="Tulloss R.E."/>
            <person name="Uehling J."/>
            <person name="Grigoriev I.V."/>
            <person name="Vagvolgyi C."/>
            <person name="Papp T."/>
            <person name="Martin F.M."/>
            <person name="Miettinen O."/>
            <person name="Hibbett D.S."/>
            <person name="Nagy L.G."/>
        </authorList>
    </citation>
    <scope>NUCLEOTIDE SEQUENCE [LARGE SCALE GENOMIC DNA]</scope>
    <source>
        <strain evidence="1 2">CBS 962.96</strain>
    </source>
</reference>
<protein>
    <submittedName>
        <fullName evidence="1">Uncharacterized protein</fullName>
    </submittedName>
</protein>
<sequence length="104" mass="11908">MKAAVIPLSFLENTISAKCERRATVHPFYYYPFFLLPSTSPFRSIPFSPLLPQLHLIIQLYLFPRLLYLYNLFLGTLLIDSASSPSTKFSILAFFDNPSTFIVP</sequence>
<name>A0A4S8KQA7_DENBC</name>